<feature type="transmembrane region" description="Helical" evidence="6">
    <location>
        <begin position="99"/>
        <end position="123"/>
    </location>
</feature>
<evidence type="ECO:0000256" key="1">
    <source>
        <dbReference type="ARBA" id="ARBA00004651"/>
    </source>
</evidence>
<feature type="transmembrane region" description="Helical" evidence="6">
    <location>
        <begin position="135"/>
        <end position="153"/>
    </location>
</feature>
<evidence type="ECO:0000256" key="5">
    <source>
        <dbReference type="ARBA" id="ARBA00023136"/>
    </source>
</evidence>
<evidence type="ECO:0000256" key="6">
    <source>
        <dbReference type="SAM" id="Phobius"/>
    </source>
</evidence>
<dbReference type="RefSeq" id="WP_390262241.1">
    <property type="nucleotide sequence ID" value="NZ_JBHUGH010000009.1"/>
</dbReference>
<dbReference type="CDD" id="cd01670">
    <property type="entry name" value="Death"/>
    <property type="match status" value="1"/>
</dbReference>
<gene>
    <name evidence="8" type="ORF">ACFSGJ_12565</name>
</gene>
<proteinExistence type="predicted"/>
<dbReference type="PANTHER" id="PTHR35007">
    <property type="entry name" value="INTEGRAL MEMBRANE PROTEIN-RELATED"/>
    <property type="match status" value="1"/>
</dbReference>
<name>A0ABW4S6J8_9RHOB</name>
<keyword evidence="9" id="KW-1185">Reference proteome</keyword>
<dbReference type="PANTHER" id="PTHR35007:SF2">
    <property type="entry name" value="PILUS ASSEMBLE PROTEIN"/>
    <property type="match status" value="1"/>
</dbReference>
<organism evidence="8 9">
    <name type="scientific">Halodurantibacterium flavum</name>
    <dbReference type="NCBI Taxonomy" id="1382802"/>
    <lineage>
        <taxon>Bacteria</taxon>
        <taxon>Pseudomonadati</taxon>
        <taxon>Pseudomonadota</taxon>
        <taxon>Alphaproteobacteria</taxon>
        <taxon>Rhodobacterales</taxon>
        <taxon>Paracoccaceae</taxon>
        <taxon>Halodurantibacterium</taxon>
    </lineage>
</organism>
<comment type="caution">
    <text evidence="8">The sequence shown here is derived from an EMBL/GenBank/DDBJ whole genome shotgun (WGS) entry which is preliminary data.</text>
</comment>
<evidence type="ECO:0000256" key="3">
    <source>
        <dbReference type="ARBA" id="ARBA00022692"/>
    </source>
</evidence>
<evidence type="ECO:0000256" key="4">
    <source>
        <dbReference type="ARBA" id="ARBA00022989"/>
    </source>
</evidence>
<dbReference type="Pfam" id="PF00482">
    <property type="entry name" value="T2SSF"/>
    <property type="match status" value="1"/>
</dbReference>
<evidence type="ECO:0000256" key="2">
    <source>
        <dbReference type="ARBA" id="ARBA00022475"/>
    </source>
</evidence>
<comment type="subcellular location">
    <subcellularLocation>
        <location evidence="1">Cell membrane</location>
        <topology evidence="1">Multi-pass membrane protein</topology>
    </subcellularLocation>
</comment>
<evidence type="ECO:0000259" key="7">
    <source>
        <dbReference type="Pfam" id="PF00482"/>
    </source>
</evidence>
<dbReference type="EMBL" id="JBHUGH010000009">
    <property type="protein sequence ID" value="MFD1913046.1"/>
    <property type="molecule type" value="Genomic_DNA"/>
</dbReference>
<keyword evidence="2" id="KW-1003">Cell membrane</keyword>
<protein>
    <submittedName>
        <fullName evidence="8">Type II secretion system F family protein</fullName>
    </submittedName>
</protein>
<sequence>MEMLPLQSILAGLAVAALVLAVFWPQLAGSRLEARIRAIEGRAAPVRPARKARKEISLKSEPRRLFKLIVDRFNLTRQAESSDLVQKLRMAGYRGQGPVLTFVAARLLSPPVLFLLAAIYLFAVAPFDLPPILRLAMAGGFGALGYYAPDIFLRNRISKRQTTIRRGWPEALDLMLICVESGMSIEGAFRKVAQEIGAQSPELAEELALTNAELAYLENRRQAYENLGTRTGLEGVKATMTSLIQAEKYGTSIGQSLRVLAQENRDMRMNEAEKRAAALPPKLTVPMILFFLPVLFAVIITPAIIQVAKLP</sequence>
<feature type="domain" description="Type II secretion system protein GspF" evidence="7">
    <location>
        <begin position="172"/>
        <end position="300"/>
    </location>
</feature>
<feature type="transmembrane region" description="Helical" evidence="6">
    <location>
        <begin position="283"/>
        <end position="305"/>
    </location>
</feature>
<keyword evidence="5 6" id="KW-0472">Membrane</keyword>
<evidence type="ECO:0000313" key="9">
    <source>
        <dbReference type="Proteomes" id="UP001597353"/>
    </source>
</evidence>
<accession>A0ABW4S6J8</accession>
<keyword evidence="3 6" id="KW-0812">Transmembrane</keyword>
<keyword evidence="4 6" id="KW-1133">Transmembrane helix</keyword>
<dbReference type="InterPro" id="IPR018076">
    <property type="entry name" value="T2SS_GspF_dom"/>
</dbReference>
<evidence type="ECO:0000313" key="8">
    <source>
        <dbReference type="EMBL" id="MFD1913046.1"/>
    </source>
</evidence>
<reference evidence="9" key="1">
    <citation type="journal article" date="2019" name="Int. J. Syst. Evol. Microbiol.">
        <title>The Global Catalogue of Microorganisms (GCM) 10K type strain sequencing project: providing services to taxonomists for standard genome sequencing and annotation.</title>
        <authorList>
            <consortium name="The Broad Institute Genomics Platform"/>
            <consortium name="The Broad Institute Genome Sequencing Center for Infectious Disease"/>
            <person name="Wu L."/>
            <person name="Ma J."/>
        </authorList>
    </citation>
    <scope>NUCLEOTIDE SEQUENCE [LARGE SCALE GENOMIC DNA]</scope>
    <source>
        <strain evidence="9">CGMCC 4.7242</strain>
    </source>
</reference>
<dbReference type="Proteomes" id="UP001597353">
    <property type="component" value="Unassembled WGS sequence"/>
</dbReference>
<feature type="transmembrane region" description="Helical" evidence="6">
    <location>
        <begin position="6"/>
        <end position="27"/>
    </location>
</feature>